<keyword evidence="5" id="KW-1185">Reference proteome</keyword>
<gene>
    <name evidence="4" type="ORF">ACFOW3_11060</name>
</gene>
<dbReference type="PROSITE" id="PS51318">
    <property type="entry name" value="TAT"/>
    <property type="match status" value="1"/>
</dbReference>
<organism evidence="4 5">
    <name type="scientific">Acidovorax facilis</name>
    <dbReference type="NCBI Taxonomy" id="12917"/>
    <lineage>
        <taxon>Bacteria</taxon>
        <taxon>Pseudomonadati</taxon>
        <taxon>Pseudomonadota</taxon>
        <taxon>Betaproteobacteria</taxon>
        <taxon>Burkholderiales</taxon>
        <taxon>Comamonadaceae</taxon>
        <taxon>Acidovorax</taxon>
    </lineage>
</organism>
<dbReference type="Proteomes" id="UP001595693">
    <property type="component" value="Unassembled WGS sequence"/>
</dbReference>
<dbReference type="GO" id="GO:0016787">
    <property type="term" value="F:hydrolase activity"/>
    <property type="evidence" value="ECO:0007669"/>
    <property type="project" value="UniProtKB-KW"/>
</dbReference>
<sequence>MNFLNSIAARGAILSRRRWLAAAGLGTLVTACGGGSSDDGADALLERLQSQARKLVSQGVVGAATGWADSTRTRGAVAGLRRLGGTAALERGDVMAIGSNTKAMTACVAASVVDQGLLRWDSTLAQILPGLAREALPAYQGVTLRQLLDHRAGVMAFNKPEDVAIFLGEVGTDVLTRLQEPAAVEDFFLQWLLRQAPVRGTGADPDFAYSNAGYALAARMLRAATGQDWEDLLRQRVAQPLGISLFVGEPLRKGSDQPAGHALEGGQLQPQGLPGAPERVWLEILSPAGAVSLAARDDALWLQWHLRALRGDATPLPRSYVQGLQDLARAPANRYALGWISHAMQGAGWLLHTGETGGFQALSLVAMEGSRAAFAHGNIATEDSIALLYESVSALLA</sequence>
<accession>A0ABV8D9K7</accession>
<evidence type="ECO:0000259" key="3">
    <source>
        <dbReference type="Pfam" id="PF00144"/>
    </source>
</evidence>
<comment type="subcellular location">
    <subcellularLocation>
        <location evidence="1">Membrane</location>
    </subcellularLocation>
</comment>
<proteinExistence type="predicted"/>
<feature type="domain" description="Beta-lactamase-related" evidence="3">
    <location>
        <begin position="57"/>
        <end position="362"/>
    </location>
</feature>
<dbReference type="Gene3D" id="3.40.710.10">
    <property type="entry name" value="DD-peptidase/beta-lactamase superfamily"/>
    <property type="match status" value="1"/>
</dbReference>
<dbReference type="RefSeq" id="WP_055394596.1">
    <property type="nucleotide sequence ID" value="NZ_JAMXAX010000178.1"/>
</dbReference>
<reference evidence="5" key="1">
    <citation type="journal article" date="2019" name="Int. J. Syst. Evol. Microbiol.">
        <title>The Global Catalogue of Microorganisms (GCM) 10K type strain sequencing project: providing services to taxonomists for standard genome sequencing and annotation.</title>
        <authorList>
            <consortium name="The Broad Institute Genomics Platform"/>
            <consortium name="The Broad Institute Genome Sequencing Center for Infectious Disease"/>
            <person name="Wu L."/>
            <person name="Ma J."/>
        </authorList>
    </citation>
    <scope>NUCLEOTIDE SEQUENCE [LARGE SCALE GENOMIC DNA]</scope>
    <source>
        <strain evidence="5">CCUG 2113</strain>
    </source>
</reference>
<dbReference type="InterPro" id="IPR006311">
    <property type="entry name" value="TAT_signal"/>
</dbReference>
<evidence type="ECO:0000256" key="1">
    <source>
        <dbReference type="ARBA" id="ARBA00004370"/>
    </source>
</evidence>
<evidence type="ECO:0000313" key="4">
    <source>
        <dbReference type="EMBL" id="MFC3935161.1"/>
    </source>
</evidence>
<dbReference type="Pfam" id="PF00144">
    <property type="entry name" value="Beta-lactamase"/>
    <property type="match status" value="1"/>
</dbReference>
<name>A0ABV8D9K7_9BURK</name>
<keyword evidence="2" id="KW-0472">Membrane</keyword>
<dbReference type="PANTHER" id="PTHR46825:SF11">
    <property type="entry name" value="PENICILLIN-BINDING PROTEIN 4"/>
    <property type="match status" value="1"/>
</dbReference>
<dbReference type="EC" id="3.-.-.-" evidence="4"/>
<protein>
    <submittedName>
        <fullName evidence="4">Serine hydrolase domain-containing protein</fullName>
        <ecNumber evidence="4">3.-.-.-</ecNumber>
    </submittedName>
</protein>
<dbReference type="PANTHER" id="PTHR46825">
    <property type="entry name" value="D-ALANYL-D-ALANINE-CARBOXYPEPTIDASE/ENDOPEPTIDASE AMPH"/>
    <property type="match status" value="1"/>
</dbReference>
<evidence type="ECO:0000313" key="5">
    <source>
        <dbReference type="Proteomes" id="UP001595693"/>
    </source>
</evidence>
<dbReference type="EMBL" id="JBHSAJ010000029">
    <property type="protein sequence ID" value="MFC3935161.1"/>
    <property type="molecule type" value="Genomic_DNA"/>
</dbReference>
<evidence type="ECO:0000256" key="2">
    <source>
        <dbReference type="ARBA" id="ARBA00023136"/>
    </source>
</evidence>
<comment type="caution">
    <text evidence="4">The sequence shown here is derived from an EMBL/GenBank/DDBJ whole genome shotgun (WGS) entry which is preliminary data.</text>
</comment>
<keyword evidence="4" id="KW-0378">Hydrolase</keyword>
<dbReference type="SUPFAM" id="SSF56601">
    <property type="entry name" value="beta-lactamase/transpeptidase-like"/>
    <property type="match status" value="1"/>
</dbReference>
<dbReference type="InterPro" id="IPR012338">
    <property type="entry name" value="Beta-lactam/transpept-like"/>
</dbReference>
<dbReference type="InterPro" id="IPR050491">
    <property type="entry name" value="AmpC-like"/>
</dbReference>
<dbReference type="InterPro" id="IPR001466">
    <property type="entry name" value="Beta-lactam-related"/>
</dbReference>